<organism evidence="1 2">
    <name type="scientific">Caldicellulosiruptor changbaiensis</name>
    <dbReference type="NCBI Taxonomy" id="1222016"/>
    <lineage>
        <taxon>Bacteria</taxon>
        <taxon>Bacillati</taxon>
        <taxon>Bacillota</taxon>
        <taxon>Bacillota incertae sedis</taxon>
        <taxon>Caldicellulosiruptorales</taxon>
        <taxon>Caldicellulosiruptoraceae</taxon>
        <taxon>Caldicellulosiruptor</taxon>
    </lineage>
</organism>
<dbReference type="EMBL" id="CP034791">
    <property type="protein sequence ID" value="AZT90167.1"/>
    <property type="molecule type" value="Genomic_DNA"/>
</dbReference>
<evidence type="ECO:0000313" key="2">
    <source>
        <dbReference type="Proteomes" id="UP000282930"/>
    </source>
</evidence>
<dbReference type="KEGG" id="ccha:ELD05_05655"/>
<name>A0A3T0D536_9FIRM</name>
<sequence>MFASLKQRYYRFGDEKALEQMKSLIESDPDLKAQYIELCRKVEDEIKEYKKYASKQQLKEVKAALIFLDESKLKKAIKTLKENISIEFYSLSDNLQKQEREQKTDKKVLQCVFSKQKAEDSKKCFVIKSKNPLDISKAKDAFIDFRCEMDGCNELAYFDAIGAFVCLNCFPQTDVAIEVKSYI</sequence>
<gene>
    <name evidence="1" type="ORF">ELD05_05655</name>
</gene>
<dbReference type="Proteomes" id="UP000282930">
    <property type="component" value="Chromosome"/>
</dbReference>
<dbReference type="AlphaFoldDB" id="A0A3T0D536"/>
<reference evidence="1 2" key="1">
    <citation type="submission" date="2018-12" db="EMBL/GenBank/DDBJ databases">
        <title>Genome sequence from the cellulolytic species, Caldicellulosiruptor changbaiensis.</title>
        <authorList>
            <person name="Blumer-Schuette S.E."/>
            <person name="Mendoza C."/>
        </authorList>
    </citation>
    <scope>NUCLEOTIDE SEQUENCE [LARGE SCALE GENOMIC DNA]</scope>
    <source>
        <strain evidence="1 2">CBS-Z</strain>
    </source>
</reference>
<dbReference type="RefSeq" id="WP_127351666.1">
    <property type="nucleotide sequence ID" value="NZ_CP034791.1"/>
</dbReference>
<evidence type="ECO:0000313" key="1">
    <source>
        <dbReference type="EMBL" id="AZT90167.1"/>
    </source>
</evidence>
<keyword evidence="2" id="KW-1185">Reference proteome</keyword>
<accession>A0A3T0D536</accession>
<proteinExistence type="predicted"/>
<protein>
    <submittedName>
        <fullName evidence="1">Uncharacterized protein</fullName>
    </submittedName>
</protein>